<keyword evidence="2 8" id="KW-0813">Transport</keyword>
<dbReference type="SUPFAM" id="SSF49464">
    <property type="entry name" value="Carboxypeptidase regulatory domain-like"/>
    <property type="match status" value="1"/>
</dbReference>
<sequence length="777" mass="85444">MNLKILITALSLSSFFAYSQTNLKGTVKDEKGNPLIGATVELSPTKGTITDSDGSYTIAVLEDGKYTIKTHFTGLKPQNKTVSVEGEKEIIVDFVLLGSNQELNEVVITSNRMRETLDEVPSSVAVLSLKQIENLSQTSNSVADVLMEIPGMALSSNQTSSTGQTLRGRNMLVLIDGIPQSTPLRSGGRDVNTIDPSSLERVEVIKGATAIYGNGADGGIVNYITKKPSTAKRFESITSVGTEGSLVGIENSVGSKITQTISGKLDKLGYVASGSFRQIGVYKDANGEVISPTYGLGETTQYTLFGKVNYEITEKQQIELMYNYFSSNQNSKYTPQLGVYGESPTIGVLGEQVGVDQGNKYNHNAQLTYKYDEIFGKTDFRLNVYMQDFKTIYDYSDTFYDPNLGFDGGQTLITSSKRGARLNFSTPYAFGEIDGNVLYGIDILNDKTSQDLVDGRKWTPEMKMTNFAPYAQLKATYSDFILKAGIRFENINIDVPNYNTITRYNVGQTTPISGGIAINGGAIDYDATTFNTGLRFNKWQFLKPFVSFSQSFSIADLGRTLRSATENTVSNINSESVIANNYEVGFNSRIGQVNLSGAYFISTSELGSTYSETESGAFVVLRQPEKVYGYEISMDTKLTKELTFGTSISYTEGKLDSKDSGDYDTYMGGDRIPPVKIVSFLSYDLDHKFNARLSMIYSGDRDRFEAPYSYGRGPVNDFTTVNLSTNYHITPSTKLSLGIRNLLNKDYYPLTSQWNARSANYVKANGTQFNVSLTVSL</sequence>
<dbReference type="PANTHER" id="PTHR30069:SF42">
    <property type="entry name" value="FERRIC AEROBACTIN RECEPTOR"/>
    <property type="match status" value="1"/>
</dbReference>
<keyword evidence="13" id="KW-0675">Receptor</keyword>
<evidence type="ECO:0000256" key="4">
    <source>
        <dbReference type="ARBA" id="ARBA00022692"/>
    </source>
</evidence>
<dbReference type="Gene3D" id="2.40.170.20">
    <property type="entry name" value="TonB-dependent receptor, beta-barrel domain"/>
    <property type="match status" value="1"/>
</dbReference>
<feature type="chain" id="PRO_5045690142" evidence="10">
    <location>
        <begin position="20"/>
        <end position="777"/>
    </location>
</feature>
<name>A0ABV4KCK7_9FLAO</name>
<evidence type="ECO:0000256" key="6">
    <source>
        <dbReference type="ARBA" id="ARBA00023136"/>
    </source>
</evidence>
<dbReference type="InterPro" id="IPR036942">
    <property type="entry name" value="Beta-barrel_TonB_sf"/>
</dbReference>
<evidence type="ECO:0000256" key="9">
    <source>
        <dbReference type="RuleBase" id="RU003357"/>
    </source>
</evidence>
<dbReference type="InterPro" id="IPR008969">
    <property type="entry name" value="CarboxyPept-like_regulatory"/>
</dbReference>
<evidence type="ECO:0000313" key="14">
    <source>
        <dbReference type="Proteomes" id="UP001568894"/>
    </source>
</evidence>
<evidence type="ECO:0000259" key="12">
    <source>
        <dbReference type="Pfam" id="PF07715"/>
    </source>
</evidence>
<evidence type="ECO:0000259" key="11">
    <source>
        <dbReference type="Pfam" id="PF00593"/>
    </source>
</evidence>
<dbReference type="InterPro" id="IPR012910">
    <property type="entry name" value="Plug_dom"/>
</dbReference>
<accession>A0ABV4KCK7</accession>
<dbReference type="InterPro" id="IPR000531">
    <property type="entry name" value="Beta-barrel_TonB"/>
</dbReference>
<comment type="caution">
    <text evidence="13">The sequence shown here is derived from an EMBL/GenBank/DDBJ whole genome shotgun (WGS) entry which is preliminary data.</text>
</comment>
<dbReference type="Gene3D" id="2.60.40.1120">
    <property type="entry name" value="Carboxypeptidase-like, regulatory domain"/>
    <property type="match status" value="1"/>
</dbReference>
<dbReference type="Proteomes" id="UP001568894">
    <property type="component" value="Unassembled WGS sequence"/>
</dbReference>
<reference evidence="13 14" key="1">
    <citation type="submission" date="2023-05" db="EMBL/GenBank/DDBJ databases">
        <title>Adaptations of aquatic viruses from atmosphere-close ecosystems of the Central Arctic Ocean.</title>
        <authorList>
            <person name="Rahlff J."/>
            <person name="Holmfeldt K."/>
        </authorList>
    </citation>
    <scope>NUCLEOTIDE SEQUENCE [LARGE SCALE GENOMIC DNA]</scope>
    <source>
        <strain evidence="13 14">Arc14</strain>
    </source>
</reference>
<comment type="similarity">
    <text evidence="8 9">Belongs to the TonB-dependent receptor family.</text>
</comment>
<evidence type="ECO:0000256" key="7">
    <source>
        <dbReference type="ARBA" id="ARBA00023237"/>
    </source>
</evidence>
<keyword evidence="6 8" id="KW-0472">Membrane</keyword>
<dbReference type="Pfam" id="PF00593">
    <property type="entry name" value="TonB_dep_Rec_b-barrel"/>
    <property type="match status" value="1"/>
</dbReference>
<dbReference type="InterPro" id="IPR037066">
    <property type="entry name" value="Plug_dom_sf"/>
</dbReference>
<keyword evidence="5 9" id="KW-0798">TonB box</keyword>
<evidence type="ECO:0000256" key="8">
    <source>
        <dbReference type="PROSITE-ProRule" id="PRU01360"/>
    </source>
</evidence>
<dbReference type="RefSeq" id="WP_371569826.1">
    <property type="nucleotide sequence ID" value="NZ_JASMRN010000006.1"/>
</dbReference>
<proteinExistence type="inferred from homology"/>
<dbReference type="InterPro" id="IPR039426">
    <property type="entry name" value="TonB-dep_rcpt-like"/>
</dbReference>
<keyword evidence="10" id="KW-0732">Signal</keyword>
<dbReference type="EMBL" id="JASMRN010000006">
    <property type="protein sequence ID" value="MEZ7515410.1"/>
    <property type="molecule type" value="Genomic_DNA"/>
</dbReference>
<keyword evidence="4 8" id="KW-0812">Transmembrane</keyword>
<keyword evidence="14" id="KW-1185">Reference proteome</keyword>
<feature type="domain" description="TonB-dependent receptor plug" evidence="12">
    <location>
        <begin position="117"/>
        <end position="220"/>
    </location>
</feature>
<evidence type="ECO:0000313" key="13">
    <source>
        <dbReference type="EMBL" id="MEZ7515410.1"/>
    </source>
</evidence>
<evidence type="ECO:0000256" key="2">
    <source>
        <dbReference type="ARBA" id="ARBA00022448"/>
    </source>
</evidence>
<feature type="signal peptide" evidence="10">
    <location>
        <begin position="1"/>
        <end position="19"/>
    </location>
</feature>
<dbReference type="PROSITE" id="PS52016">
    <property type="entry name" value="TONB_DEPENDENT_REC_3"/>
    <property type="match status" value="1"/>
</dbReference>
<evidence type="ECO:0000256" key="3">
    <source>
        <dbReference type="ARBA" id="ARBA00022452"/>
    </source>
</evidence>
<dbReference type="Pfam" id="PF13715">
    <property type="entry name" value="CarbopepD_reg_2"/>
    <property type="match status" value="1"/>
</dbReference>
<dbReference type="Pfam" id="PF07715">
    <property type="entry name" value="Plug"/>
    <property type="match status" value="1"/>
</dbReference>
<feature type="domain" description="TonB-dependent receptor-like beta-barrel" evidence="11">
    <location>
        <begin position="322"/>
        <end position="742"/>
    </location>
</feature>
<dbReference type="Gene3D" id="2.170.130.10">
    <property type="entry name" value="TonB-dependent receptor, plug domain"/>
    <property type="match status" value="1"/>
</dbReference>
<evidence type="ECO:0000256" key="1">
    <source>
        <dbReference type="ARBA" id="ARBA00004571"/>
    </source>
</evidence>
<keyword evidence="3 8" id="KW-1134">Transmembrane beta strand</keyword>
<dbReference type="CDD" id="cd01347">
    <property type="entry name" value="ligand_gated_channel"/>
    <property type="match status" value="1"/>
</dbReference>
<evidence type="ECO:0000256" key="10">
    <source>
        <dbReference type="SAM" id="SignalP"/>
    </source>
</evidence>
<protein>
    <submittedName>
        <fullName evidence="13">TonB-dependent receptor</fullName>
    </submittedName>
</protein>
<organism evidence="13 14">
    <name type="scientific">Flavobacterium frigidarium</name>
    <dbReference type="NCBI Taxonomy" id="99286"/>
    <lineage>
        <taxon>Bacteria</taxon>
        <taxon>Pseudomonadati</taxon>
        <taxon>Bacteroidota</taxon>
        <taxon>Flavobacteriia</taxon>
        <taxon>Flavobacteriales</taxon>
        <taxon>Flavobacteriaceae</taxon>
        <taxon>Flavobacterium</taxon>
    </lineage>
</organism>
<dbReference type="SUPFAM" id="SSF56935">
    <property type="entry name" value="Porins"/>
    <property type="match status" value="1"/>
</dbReference>
<dbReference type="PANTHER" id="PTHR30069">
    <property type="entry name" value="TONB-DEPENDENT OUTER MEMBRANE RECEPTOR"/>
    <property type="match status" value="1"/>
</dbReference>
<evidence type="ECO:0000256" key="5">
    <source>
        <dbReference type="ARBA" id="ARBA00023077"/>
    </source>
</evidence>
<keyword evidence="7 8" id="KW-0998">Cell outer membrane</keyword>
<gene>
    <name evidence="13" type="ORF">QO192_08975</name>
</gene>
<comment type="subcellular location">
    <subcellularLocation>
        <location evidence="1 8">Cell outer membrane</location>
        <topology evidence="1 8">Multi-pass membrane protein</topology>
    </subcellularLocation>
</comment>